<comment type="caution">
    <text evidence="2">The sequence shown here is derived from an EMBL/GenBank/DDBJ whole genome shotgun (WGS) entry which is preliminary data.</text>
</comment>
<keyword evidence="2" id="KW-0808">Transferase</keyword>
<dbReference type="RefSeq" id="WP_323294747.1">
    <property type="nucleotide sequence ID" value="NZ_JAYFUM010000001.1"/>
</dbReference>
<dbReference type="InterPro" id="IPR046748">
    <property type="entry name" value="HipA_2"/>
</dbReference>
<name>A0ABU5Q406_9BACT</name>
<proteinExistence type="predicted"/>
<dbReference type="GO" id="GO:0016301">
    <property type="term" value="F:kinase activity"/>
    <property type="evidence" value="ECO:0007669"/>
    <property type="project" value="UniProtKB-KW"/>
</dbReference>
<keyword evidence="2" id="KW-0418">Kinase</keyword>
<evidence type="ECO:0000259" key="1">
    <source>
        <dbReference type="Pfam" id="PF20613"/>
    </source>
</evidence>
<keyword evidence="3" id="KW-1185">Reference proteome</keyword>
<reference evidence="2 3" key="1">
    <citation type="submission" date="2023-12" db="EMBL/GenBank/DDBJ databases">
        <title>Novel species of the genus Arcicella isolated from rivers.</title>
        <authorList>
            <person name="Lu H."/>
        </authorList>
    </citation>
    <scope>NUCLEOTIDE SEQUENCE [LARGE SCALE GENOMIC DNA]</scope>
    <source>
        <strain evidence="2 3">KCTC 23307</strain>
    </source>
</reference>
<evidence type="ECO:0000313" key="3">
    <source>
        <dbReference type="Proteomes" id="UP001302949"/>
    </source>
</evidence>
<feature type="domain" description="HipA-like kinase" evidence="1">
    <location>
        <begin position="41"/>
        <end position="195"/>
    </location>
</feature>
<dbReference type="Pfam" id="PF20613">
    <property type="entry name" value="HipA_2"/>
    <property type="match status" value="1"/>
</dbReference>
<gene>
    <name evidence="2" type="ORF">VB248_00375</name>
</gene>
<dbReference type="EMBL" id="JAYFUM010000001">
    <property type="protein sequence ID" value="MEA5137561.1"/>
    <property type="molecule type" value="Genomic_DNA"/>
</dbReference>
<protein>
    <submittedName>
        <fullName evidence="2">HipA family kinase</fullName>
    </submittedName>
</protein>
<organism evidence="2 3">
    <name type="scientific">Arcicella rigui</name>
    <dbReference type="NCBI Taxonomy" id="797020"/>
    <lineage>
        <taxon>Bacteria</taxon>
        <taxon>Pseudomonadati</taxon>
        <taxon>Bacteroidota</taxon>
        <taxon>Cytophagia</taxon>
        <taxon>Cytophagales</taxon>
        <taxon>Flectobacillaceae</taxon>
        <taxon>Arcicella</taxon>
    </lineage>
</organism>
<sequence length="273" mass="31907">MQIYEAISFQEIVGVGGSTYPWRVLVVDENNHIRPFLVKIFTKRQLLQQHAIAKELFGNVLAREFELNVPEAGLVNFSEPFVEYQLRQAEKDILSQRDNGLKFGCEWVNGMQIVDTNNLKSHLKDYDLATIFAFDNFVLNLDRGGYRNKPNLLVNDEHFLLIDHEQLFYFSDDVNASDNPVIADFKNNIWNYQAERHLFYPLLKSLSSRAKKDIFGTFWYYLKNLDANILDETAFFLSQHQISIGNFDLIKEYIYEIKSKPDKFCDLLIQKIA</sequence>
<dbReference type="Proteomes" id="UP001302949">
    <property type="component" value="Unassembled WGS sequence"/>
</dbReference>
<evidence type="ECO:0000313" key="2">
    <source>
        <dbReference type="EMBL" id="MEA5137561.1"/>
    </source>
</evidence>
<accession>A0ABU5Q406</accession>